<dbReference type="Pfam" id="PF00465">
    <property type="entry name" value="Fe-ADH"/>
    <property type="match status" value="1"/>
</dbReference>
<keyword evidence="8" id="KW-1185">Reference proteome</keyword>
<dbReference type="PANTHER" id="PTHR11496">
    <property type="entry name" value="ALCOHOL DEHYDROGENASE"/>
    <property type="match status" value="1"/>
</dbReference>
<dbReference type="GO" id="GO:0008912">
    <property type="term" value="F:lactaldehyde reductase activity"/>
    <property type="evidence" value="ECO:0007669"/>
    <property type="project" value="UniProtKB-EC"/>
</dbReference>
<dbReference type="FunFam" id="1.20.1090.10:FF:000001">
    <property type="entry name" value="Aldehyde-alcohol dehydrogenase"/>
    <property type="match status" value="1"/>
</dbReference>
<evidence type="ECO:0000256" key="1">
    <source>
        <dbReference type="ARBA" id="ARBA00001962"/>
    </source>
</evidence>
<dbReference type="InterPro" id="IPR018211">
    <property type="entry name" value="ADH_Fe_CS"/>
</dbReference>
<dbReference type="EC" id="1.1.1.77" evidence="7"/>
<accession>A0A128F855</accession>
<dbReference type="Proteomes" id="UP000071641">
    <property type="component" value="Unassembled WGS sequence"/>
</dbReference>
<reference evidence="8" key="1">
    <citation type="submission" date="2016-02" db="EMBL/GenBank/DDBJ databases">
        <authorList>
            <person name="Rodrigo-Torres Lidia"/>
            <person name="Arahal R.David."/>
        </authorList>
    </citation>
    <scope>NUCLEOTIDE SEQUENCE [LARGE SCALE GENOMIC DNA]</scope>
    <source>
        <strain evidence="8">CECT 9029</strain>
    </source>
</reference>
<comment type="cofactor">
    <cofactor evidence="1">
        <name>Fe cation</name>
        <dbReference type="ChEBI" id="CHEBI:24875"/>
    </cofactor>
</comment>
<gene>
    <name evidence="7" type="primary">fucO_2</name>
    <name evidence="7" type="ORF">GCE9029_03564</name>
</gene>
<evidence type="ECO:0000313" key="7">
    <source>
        <dbReference type="EMBL" id="CZF82987.1"/>
    </source>
</evidence>
<dbReference type="InterPro" id="IPR056798">
    <property type="entry name" value="ADH_Fe_C"/>
</dbReference>
<dbReference type="CDD" id="cd08194">
    <property type="entry name" value="Fe-ADH-like"/>
    <property type="match status" value="1"/>
</dbReference>
<dbReference type="InterPro" id="IPR039697">
    <property type="entry name" value="Alcohol_dehydrogenase_Fe"/>
</dbReference>
<dbReference type="InterPro" id="IPR001670">
    <property type="entry name" value="ADH_Fe/GldA"/>
</dbReference>
<evidence type="ECO:0000313" key="8">
    <source>
        <dbReference type="Proteomes" id="UP000071641"/>
    </source>
</evidence>
<evidence type="ECO:0000259" key="5">
    <source>
        <dbReference type="Pfam" id="PF00465"/>
    </source>
</evidence>
<organism evidence="7 8">
    <name type="scientific">Grimontia celer</name>
    <dbReference type="NCBI Taxonomy" id="1796497"/>
    <lineage>
        <taxon>Bacteria</taxon>
        <taxon>Pseudomonadati</taxon>
        <taxon>Pseudomonadota</taxon>
        <taxon>Gammaproteobacteria</taxon>
        <taxon>Vibrionales</taxon>
        <taxon>Vibrionaceae</taxon>
        <taxon>Grimontia</taxon>
    </lineage>
</organism>
<proteinExistence type="inferred from homology"/>
<protein>
    <submittedName>
        <fullName evidence="7">Lactaldehyde reductase</fullName>
        <ecNumber evidence="7">1.1.1.77</ecNumber>
    </submittedName>
</protein>
<dbReference type="OrthoDB" id="9815791at2"/>
<dbReference type="GO" id="GO:0046872">
    <property type="term" value="F:metal ion binding"/>
    <property type="evidence" value="ECO:0007669"/>
    <property type="project" value="InterPro"/>
</dbReference>
<comment type="similarity">
    <text evidence="2">Belongs to the iron-containing alcohol dehydrogenase family.</text>
</comment>
<dbReference type="Gene3D" id="3.40.50.1970">
    <property type="match status" value="1"/>
</dbReference>
<dbReference type="EMBL" id="FIZX01000002">
    <property type="protein sequence ID" value="CZF82987.1"/>
    <property type="molecule type" value="Genomic_DNA"/>
</dbReference>
<dbReference type="SUPFAM" id="SSF56796">
    <property type="entry name" value="Dehydroquinate synthase-like"/>
    <property type="match status" value="1"/>
</dbReference>
<dbReference type="GO" id="GO:0004022">
    <property type="term" value="F:alcohol dehydrogenase (NAD+) activity"/>
    <property type="evidence" value="ECO:0007669"/>
    <property type="project" value="TreeGrafter"/>
</dbReference>
<feature type="domain" description="Alcohol dehydrogenase iron-type/glycerol dehydrogenase GldA" evidence="5">
    <location>
        <begin position="11"/>
        <end position="175"/>
    </location>
</feature>
<evidence type="ECO:0000256" key="4">
    <source>
        <dbReference type="ARBA" id="ARBA00023027"/>
    </source>
</evidence>
<keyword evidence="4" id="KW-0520">NAD</keyword>
<evidence type="ECO:0000256" key="3">
    <source>
        <dbReference type="ARBA" id="ARBA00023002"/>
    </source>
</evidence>
<sequence>MSHSIILPRLMEIGDGALQKLPDMMRALGCHRPIIITDKTMVTLGQAAKVESLLQQKEIQSTVFDDTIPEPTDASISAGVNAISTGNYDCLIALGGGSVIDSAKAMAVLAGSGGEMRDFRFPRIVSETALPLVAIPTTAGTGSEVTRFTIITDAENDEKMLCVGPSFMPTAALVDAELTHTLPTRMTADTGIDALTHAIESYVSRKGNAFSDYHAREAMRLIAPNLRRACQDGSDIQARADMMLGATLAGIAFSNASVALVHGMSRPIGALFHVPHGLSNAMLLPSVTAFSLPAAPERYADCAKAMGVADPQDDTDFACQKLLDELHALNRDLDVPTPEGFGIDRTAFFTNMDTMAKQAMASGSPANNPRLPSHEEMVDIYSQLWQ</sequence>
<dbReference type="PANTHER" id="PTHR11496:SF102">
    <property type="entry name" value="ALCOHOL DEHYDROGENASE 4"/>
    <property type="match status" value="1"/>
</dbReference>
<keyword evidence="3 7" id="KW-0560">Oxidoreductase</keyword>
<name>A0A128F855_9GAMM</name>
<evidence type="ECO:0000259" key="6">
    <source>
        <dbReference type="Pfam" id="PF25137"/>
    </source>
</evidence>
<dbReference type="RefSeq" id="WP_062665232.1">
    <property type="nucleotide sequence ID" value="NZ_FIZX01000002.1"/>
</dbReference>
<feature type="domain" description="Fe-containing alcohol dehydrogenase-like C-terminal" evidence="6">
    <location>
        <begin position="187"/>
        <end position="384"/>
    </location>
</feature>
<dbReference type="STRING" id="1796497.GCE9029_03564"/>
<evidence type="ECO:0000256" key="2">
    <source>
        <dbReference type="ARBA" id="ARBA00007358"/>
    </source>
</evidence>
<dbReference type="Pfam" id="PF25137">
    <property type="entry name" value="ADH_Fe_C"/>
    <property type="match status" value="1"/>
</dbReference>
<dbReference type="FunFam" id="3.40.50.1970:FF:000003">
    <property type="entry name" value="Alcohol dehydrogenase, iron-containing"/>
    <property type="match status" value="1"/>
</dbReference>
<dbReference type="PROSITE" id="PS00913">
    <property type="entry name" value="ADH_IRON_1"/>
    <property type="match status" value="1"/>
</dbReference>
<dbReference type="Gene3D" id="1.20.1090.10">
    <property type="entry name" value="Dehydroquinate synthase-like - alpha domain"/>
    <property type="match status" value="1"/>
</dbReference>
<dbReference type="AlphaFoldDB" id="A0A128F855"/>